<dbReference type="InterPro" id="IPR006592">
    <property type="entry name" value="RNA_pol_N"/>
</dbReference>
<name>A0A1Y1JQD2_PLAGO</name>
<dbReference type="SUPFAM" id="SSF64484">
    <property type="entry name" value="beta and beta-prime subunits of DNA dependent RNA-polymerase"/>
    <property type="match status" value="1"/>
</dbReference>
<dbReference type="Gene3D" id="1.10.274.100">
    <property type="entry name" value="RNA polymerase Rpb1, domain 3"/>
    <property type="match status" value="1"/>
</dbReference>
<gene>
    <name evidence="17" type="ORF">PGO_122710</name>
</gene>
<dbReference type="InterPro" id="IPR035697">
    <property type="entry name" value="RNAP_III_RPC1_N"/>
</dbReference>
<dbReference type="InterPro" id="IPR007080">
    <property type="entry name" value="RNA_pol_Rpb1_1"/>
</dbReference>
<evidence type="ECO:0000256" key="13">
    <source>
        <dbReference type="ARBA" id="ARBA00058108"/>
    </source>
</evidence>
<dbReference type="FunFam" id="1.10.274.100:FF:000008">
    <property type="entry name" value="DNA-directed RNA polymerase subunit"/>
    <property type="match status" value="1"/>
</dbReference>
<keyword evidence="4 14" id="KW-0240">DNA-directed RNA polymerase</keyword>
<dbReference type="PANTHER" id="PTHR48446">
    <property type="entry name" value="DNA-DIRECTED RNA POLYMERASE SUBUNIT BETA' N-TERMINAL SECTION"/>
    <property type="match status" value="1"/>
</dbReference>
<dbReference type="SMART" id="SM00663">
    <property type="entry name" value="RPOLA_N"/>
    <property type="match status" value="1"/>
</dbReference>
<dbReference type="Proteomes" id="UP000195521">
    <property type="component" value="Unassembled WGS sequence"/>
</dbReference>
<comment type="similarity">
    <text evidence="2 14">Belongs to the RNA polymerase beta' chain family.</text>
</comment>
<dbReference type="GO" id="GO:0006351">
    <property type="term" value="P:DNA-templated transcription"/>
    <property type="evidence" value="ECO:0007669"/>
    <property type="project" value="InterPro"/>
</dbReference>
<evidence type="ECO:0000259" key="16">
    <source>
        <dbReference type="SMART" id="SM00663"/>
    </source>
</evidence>
<dbReference type="GO" id="GO:0046872">
    <property type="term" value="F:metal ion binding"/>
    <property type="evidence" value="ECO:0007669"/>
    <property type="project" value="UniProtKB-KW"/>
</dbReference>
<evidence type="ECO:0000256" key="11">
    <source>
        <dbReference type="ARBA" id="ARBA00023242"/>
    </source>
</evidence>
<feature type="region of interest" description="Disordered" evidence="15">
    <location>
        <begin position="1925"/>
        <end position="1949"/>
    </location>
</feature>
<feature type="compositionally biased region" description="Low complexity" evidence="15">
    <location>
        <begin position="503"/>
        <end position="524"/>
    </location>
</feature>
<dbReference type="Gene3D" id="1.10.132.30">
    <property type="match status" value="1"/>
</dbReference>
<dbReference type="GO" id="GO:0000428">
    <property type="term" value="C:DNA-directed RNA polymerase complex"/>
    <property type="evidence" value="ECO:0007669"/>
    <property type="project" value="UniProtKB-KW"/>
</dbReference>
<dbReference type="EMBL" id="BDQF01000013">
    <property type="protein sequence ID" value="GAW82274.1"/>
    <property type="molecule type" value="Genomic_DNA"/>
</dbReference>
<dbReference type="Pfam" id="PF05000">
    <property type="entry name" value="RNA_pol_Rpb1_4"/>
    <property type="match status" value="1"/>
</dbReference>
<feature type="compositionally biased region" description="Basic and acidic residues" evidence="15">
    <location>
        <begin position="1391"/>
        <end position="1409"/>
    </location>
</feature>
<comment type="subunit">
    <text evidence="3">Component of the RNA polymerase III (Pol III) complex consisting of 17 subunits.</text>
</comment>
<reference evidence="18" key="1">
    <citation type="submission" date="2017-04" db="EMBL/GenBank/DDBJ databases">
        <title>Plasmodium gonderi genome.</title>
        <authorList>
            <person name="Arisue N."/>
            <person name="Honma H."/>
            <person name="Kawai S."/>
            <person name="Tougan T."/>
            <person name="Tanabe K."/>
            <person name="Horii T."/>
        </authorList>
    </citation>
    <scope>NUCLEOTIDE SEQUENCE [LARGE SCALE GENOMIC DNA]</scope>
    <source>
        <strain evidence="18">ATCC 30045</strain>
    </source>
</reference>
<feature type="compositionally biased region" description="Basic and acidic residues" evidence="15">
    <location>
        <begin position="1850"/>
        <end position="1864"/>
    </location>
</feature>
<evidence type="ECO:0000256" key="15">
    <source>
        <dbReference type="SAM" id="MobiDB-lite"/>
    </source>
</evidence>
<sequence>MWGDIDLDEIRDLIQKKSLWKGFVEDVKSNWEIKSLNFGIMNKEEIIKCSEVRILNREMYRNNSGIPYPYGVLDLKLGAHKSNSICETCNRNFMNCSGHFGYVELNYPVFHVGYYKYIIYILYCICKVCSHILLTNDKLEFYANLKRSVSEDKSHKKLIFKKILNSCKKVSKCYRCGHPQGVIKKIIKPSLDQFMKLKHVIKTKENGKMVIKEDDLNSLYVLNLFRNMNPFHIKLLNIENPEKLIITALLVPPNTIRPSVIIDEHGTAEDDLTCILSEITQLNNTINNQCTNGYQTNQFLGNVEFLQLQVTRFINSDSPAVSQLLATQNISKPGRGICQRLKGKEGRFRCNLSGKRVDFSSRTVISPDPNISIDEVVVPEIIAMRLTYPEKVNQYNIENLKKLIRNGTTTWPGANYIIKKNSINSNLPTDSSSHGDTIFDVVKRYVGHRGGGGGREGGAGSNINENYIQDELGKSASKTDVLFPTGTMATLHLSTPTSAALSGTASPTGNAAPTGTAAPTGNAALSGTASPSPTGTASNCGPAPREIWKPTDWRRNDQGINKISLKYANKKFVIDNLQIGDTVERHLLDGDIVLFNRQPSLHRMSIMSHKARVMKYKTFRFNECVCSPYNADFDGDEMNLHVPQTEEAKAEALYLMNVKHNLITPKNGEVIIALTQDFLSASYVITNKDTFFDRDSFCLLCSYFSDAKVDIELPVPAILKPKELWTGKQLISVLIKPNRKENTIINFEIKEREYSTKNGDLKYLCLNDSYVCFYKSELICGSLGKKVLGSSKYGLFYYLIHHNSSYIALKIMNRFSKLTSRYFSNKGMTIGIDDVTPSETLTQKKKDLLQAGYEKVNKEILLYNQKKMQIQPGCTLEETLEIKVKNILDDIRNDAGKTCNQYLHYLNKPLIMFNSGAKGALINIAQMIACVGQQNVAGLRIQNGFINRTLPHFQFHCKDSESRGFVQNSFYTGLNPTEFFFHTMSGREGLVDTAVKTAETGYMQRRLMKALEDLSIHYDYSVRSCDKQIVQFIYGDDALNPSYVDNNNSYANQFDKIFDHITSISSSNILLSYGKCSLNCSPKLLNKHPEKPHASVETQLVDHCPGMESHIDSTEKVFFKNWKKCDSLKRDNHHIEMYREKKHNTSFISSIVKKIISNINSTDSIPFIPLSHDEQLVKKVMQKTKQGLTMSLSDFGALQENGQQSEIPISNASSTFEEKAKKERKNGSTCLRTEAEDNCCDEHCYKHCEDYCEDHCEDHFDHQCSDSDVRNLLRENCLLPPQKHKSIARFVNKYRNVFEIKKLIDKNQIVLSEAENKYVLETYNQMSKNVRKKIEIINNVYRIEKENMCKDKDKYLKDGFCISSGDEESVKRVRHTTHCEWEYSADNRQNPSKDETIGQVSSERKHNDSDNAGGDSGSNSGGNAGSNAGGNGIVKKRQVEFSRSLNEADVLYKNKFYRQMVKNVVAFVSVFENVEKHKQHFILLPYEIIKWTNFLLNYLSELVPRNIYVHTKISQREKATHQKNTHSMKIYMEEIKKWLVIKAINIYKFFKHKKGFQLIKRNDYFDFVSNAHIYDPSFRYMIYEYSFINLKQLYLFIFFNVAKYFKYISSPGDAVGSISAQSIGEPGTQMTLKTFHFAGVASMNVTLGVPRIKEIINASSIIQTPILNIPLQVKDNYNFALMMKSKLEKTTIRDICYYIKEDYSTRGIFLSIKFNEELIHNLFLNINAHSIKDIIMKQSHINKIKINKILIDVVNDYKLHISLKNDEFLFFHIESLKKGLLDLLIYGDKDIKRCIIKKEEVEITDCEDESFSSDTKKLQDNPPRIPIGNFTCSSKKLRKGSDTGKTSNSHLEEEQIRSRIDNSHDSFVSTHRVKKELFHEDKGGGKNENAVENNNCESGGNCDNDDNCESDALNVKRRKCKELKTKKEQTENDNKPKQETEKKNEKETKLQNIMEDFKNQIRENISKKRRNRQDDENKTFINLDSINIDSLNLEHVDIDHIRNEKIEFYDENGNSYSALTNPENSKEEETKKKKKKKKKKKTIYSILVEGNSLNYVLGLEGVDFKHIISNHVINVFQVSLFFFFFSTQNCRSTIGKRLSQGVYISYARLKCISFSFNFLHTIHLCFIHDKVLGIEAARVTIINEIKKCVEAYSIDIDIRHIMLLADIMAFTGDILGINRFGIQKARHSTLMLASFEETNEHLFVSSFFKNRDEINNISESIIVGKNIPIGTGSFQLLYDYKFNREAKKLTLLERAQKEMA</sequence>
<keyword evidence="11" id="KW-0539">Nucleus</keyword>
<dbReference type="InterPro" id="IPR007066">
    <property type="entry name" value="RNA_pol_Rpb1_3"/>
</dbReference>
<evidence type="ECO:0000256" key="12">
    <source>
        <dbReference type="ARBA" id="ARBA00048552"/>
    </source>
</evidence>
<dbReference type="Gene3D" id="4.10.860.120">
    <property type="entry name" value="RNA polymerase II, clamp domain"/>
    <property type="match status" value="1"/>
</dbReference>
<comment type="function">
    <text evidence="13">DNA-dependent RNA polymerase catalyzes the transcription of DNA into RNA using the four ribonucleoside triphosphates as substrates. Largest and catalytic core component of RNA polymerase III which synthesizes small RNAs, such as 5S rRNA and tRNAs. Forms the polymerase active center together with the second largest subunit. A single-stranded DNA template strand of the promoter is positioned within the central active site cleft of Pol III. A bridging helix emanates from RPC1 and crosses the cleft near the catalytic site and is thought to promote translocation of Pol III by acting as a ratchet that moves the RNA-DNA hybrid through the active site by switching from straight to bent conformations at each step of nucleotide addition.</text>
</comment>
<dbReference type="OrthoDB" id="270392at2759"/>
<evidence type="ECO:0000256" key="2">
    <source>
        <dbReference type="ARBA" id="ARBA00006460"/>
    </source>
</evidence>
<dbReference type="GO" id="GO:0003677">
    <property type="term" value="F:DNA binding"/>
    <property type="evidence" value="ECO:0007669"/>
    <property type="project" value="InterPro"/>
</dbReference>
<evidence type="ECO:0000256" key="5">
    <source>
        <dbReference type="ARBA" id="ARBA00022679"/>
    </source>
</evidence>
<dbReference type="Gene3D" id="6.10.250.2940">
    <property type="match status" value="1"/>
</dbReference>
<keyword evidence="5 14" id="KW-0808">Transferase</keyword>
<feature type="compositionally biased region" description="Polar residues" evidence="15">
    <location>
        <begin position="525"/>
        <end position="539"/>
    </location>
</feature>
<dbReference type="GeneID" id="39749011"/>
<evidence type="ECO:0000256" key="3">
    <source>
        <dbReference type="ARBA" id="ARBA00011206"/>
    </source>
</evidence>
<evidence type="ECO:0000256" key="4">
    <source>
        <dbReference type="ARBA" id="ARBA00022478"/>
    </source>
</evidence>
<dbReference type="InterPro" id="IPR038120">
    <property type="entry name" value="Rpb1_funnel_sf"/>
</dbReference>
<dbReference type="Pfam" id="PF04983">
    <property type="entry name" value="RNA_pol_Rpb1_3"/>
    <property type="match status" value="1"/>
</dbReference>
<comment type="caution">
    <text evidence="17">The sequence shown here is derived from an EMBL/GenBank/DDBJ whole genome shotgun (WGS) entry which is preliminary data.</text>
</comment>
<keyword evidence="6 14" id="KW-0548">Nucleotidyltransferase</keyword>
<evidence type="ECO:0000256" key="9">
    <source>
        <dbReference type="ARBA" id="ARBA00022842"/>
    </source>
</evidence>
<dbReference type="Pfam" id="PF04998">
    <property type="entry name" value="RNA_pol_Rpb1_5"/>
    <property type="match status" value="2"/>
</dbReference>
<dbReference type="OMA" id="NMNSIHN"/>
<keyword evidence="18" id="KW-1185">Reference proteome</keyword>
<dbReference type="Gene3D" id="2.40.40.20">
    <property type="match status" value="2"/>
</dbReference>
<evidence type="ECO:0000256" key="14">
    <source>
        <dbReference type="RuleBase" id="RU004279"/>
    </source>
</evidence>
<dbReference type="GO" id="GO:0003899">
    <property type="term" value="F:DNA-directed RNA polymerase activity"/>
    <property type="evidence" value="ECO:0007669"/>
    <property type="project" value="UniProtKB-EC"/>
</dbReference>
<dbReference type="InterPro" id="IPR000722">
    <property type="entry name" value="RNA_pol_asu"/>
</dbReference>
<feature type="region of interest" description="Disordered" evidence="15">
    <location>
        <begin position="498"/>
        <end position="552"/>
    </location>
</feature>
<dbReference type="InterPro" id="IPR044893">
    <property type="entry name" value="RNA_pol_Rpb1_clamp_domain"/>
</dbReference>
<keyword evidence="7" id="KW-0479">Metal-binding</keyword>
<evidence type="ECO:0000256" key="8">
    <source>
        <dbReference type="ARBA" id="ARBA00022833"/>
    </source>
</evidence>
<evidence type="ECO:0000256" key="7">
    <source>
        <dbReference type="ARBA" id="ARBA00022723"/>
    </source>
</evidence>
<evidence type="ECO:0000313" key="18">
    <source>
        <dbReference type="Proteomes" id="UP000195521"/>
    </source>
</evidence>
<dbReference type="GO" id="GO:0005634">
    <property type="term" value="C:nucleus"/>
    <property type="evidence" value="ECO:0007669"/>
    <property type="project" value="UniProtKB-SubCell"/>
</dbReference>
<dbReference type="InterPro" id="IPR042102">
    <property type="entry name" value="RNA_pol_Rpb1_3_sf"/>
</dbReference>
<evidence type="ECO:0000256" key="1">
    <source>
        <dbReference type="ARBA" id="ARBA00004123"/>
    </source>
</evidence>
<dbReference type="PANTHER" id="PTHR48446:SF1">
    <property type="entry name" value="DNA-DIRECTED RNA POLYMERASE SUBUNIT BETA' N-TERMINAL SECTION"/>
    <property type="match status" value="1"/>
</dbReference>
<dbReference type="FunFam" id="2.40.40.20:FF:000019">
    <property type="entry name" value="DNA-directed RNA polymerase II subunit RPB1"/>
    <property type="match status" value="1"/>
</dbReference>
<comment type="catalytic activity">
    <reaction evidence="12 14">
        <text>RNA(n) + a ribonucleoside 5'-triphosphate = RNA(n+1) + diphosphate</text>
        <dbReference type="Rhea" id="RHEA:21248"/>
        <dbReference type="Rhea" id="RHEA-COMP:14527"/>
        <dbReference type="Rhea" id="RHEA-COMP:17342"/>
        <dbReference type="ChEBI" id="CHEBI:33019"/>
        <dbReference type="ChEBI" id="CHEBI:61557"/>
        <dbReference type="ChEBI" id="CHEBI:140395"/>
        <dbReference type="EC" id="2.7.7.6"/>
    </reaction>
</comment>
<dbReference type="Pfam" id="PF00623">
    <property type="entry name" value="RNA_pol_Rpb1_2"/>
    <property type="match status" value="2"/>
</dbReference>
<dbReference type="RefSeq" id="XP_028544863.1">
    <property type="nucleotide sequence ID" value="XM_028689062.1"/>
</dbReference>
<dbReference type="CDD" id="cd02583">
    <property type="entry name" value="RNAP_III_RPC1_N"/>
    <property type="match status" value="1"/>
</dbReference>
<dbReference type="FunFam" id="2.40.40.20:FF:000018">
    <property type="entry name" value="DNA-directed RNA polymerase subunit"/>
    <property type="match status" value="1"/>
</dbReference>
<feature type="region of interest" description="Disordered" evidence="15">
    <location>
        <begin position="1812"/>
        <end position="1868"/>
    </location>
</feature>
<dbReference type="InterPro" id="IPR007081">
    <property type="entry name" value="RNA_pol_Rpb1_5"/>
</dbReference>
<evidence type="ECO:0000256" key="6">
    <source>
        <dbReference type="ARBA" id="ARBA00022695"/>
    </source>
</evidence>
<feature type="compositionally biased region" description="Gly residues" evidence="15">
    <location>
        <begin position="1414"/>
        <end position="1431"/>
    </location>
</feature>
<feature type="region of interest" description="Disordered" evidence="15">
    <location>
        <begin position="1384"/>
        <end position="1431"/>
    </location>
</feature>
<organism evidence="17 18">
    <name type="scientific">Plasmodium gonderi</name>
    <dbReference type="NCBI Taxonomy" id="77519"/>
    <lineage>
        <taxon>Eukaryota</taxon>
        <taxon>Sar</taxon>
        <taxon>Alveolata</taxon>
        <taxon>Apicomplexa</taxon>
        <taxon>Aconoidasida</taxon>
        <taxon>Haemosporida</taxon>
        <taxon>Plasmodiidae</taxon>
        <taxon>Plasmodium</taxon>
        <taxon>Plasmodium (Plasmodium)</taxon>
    </lineage>
</organism>
<keyword evidence="8" id="KW-0862">Zinc</keyword>
<proteinExistence type="inferred from homology"/>
<feature type="domain" description="RNA polymerase N-terminal" evidence="16">
    <location>
        <begin position="242"/>
        <end position="686"/>
    </location>
</feature>
<keyword evidence="10 14" id="KW-0804">Transcription</keyword>
<dbReference type="InterPro" id="IPR007083">
    <property type="entry name" value="RNA_pol_Rpb1_4"/>
</dbReference>
<evidence type="ECO:0000256" key="10">
    <source>
        <dbReference type="ARBA" id="ARBA00023163"/>
    </source>
</evidence>
<accession>A0A1Y1JQD2</accession>
<evidence type="ECO:0000313" key="17">
    <source>
        <dbReference type="EMBL" id="GAW82274.1"/>
    </source>
</evidence>
<dbReference type="Pfam" id="PF04997">
    <property type="entry name" value="RNA_pol_Rpb1_1"/>
    <property type="match status" value="1"/>
</dbReference>
<comment type="subcellular location">
    <subcellularLocation>
        <location evidence="1">Nucleus</location>
    </subcellularLocation>
</comment>
<keyword evidence="9" id="KW-0460">Magnesium</keyword>
<protein>
    <recommendedName>
        <fullName evidence="14">DNA-directed RNA polymerase subunit</fullName>
        <ecNumber evidence="14">2.7.7.6</ecNumber>
    </recommendedName>
</protein>
<dbReference type="Gene3D" id="1.10.150.390">
    <property type="match status" value="1"/>
</dbReference>
<dbReference type="EC" id="2.7.7.6" evidence="14"/>
<dbReference type="Gene3D" id="6.20.50.80">
    <property type="match status" value="1"/>
</dbReference>
<dbReference type="InterPro" id="IPR015700">
    <property type="entry name" value="RPC1"/>
</dbReference>